<dbReference type="InParanoid" id="T1F8U1"/>
<dbReference type="AlphaFoldDB" id="T1F8U1"/>
<feature type="region of interest" description="Disordered" evidence="1">
    <location>
        <begin position="1"/>
        <end position="26"/>
    </location>
</feature>
<accession>T1F8U1</accession>
<dbReference type="EMBL" id="AMQM01005142">
    <property type="status" value="NOT_ANNOTATED_CDS"/>
    <property type="molecule type" value="Genomic_DNA"/>
</dbReference>
<name>T1F8U1_HELRO</name>
<dbReference type="EMBL" id="KB096830">
    <property type="protein sequence ID" value="ESO01059.1"/>
    <property type="molecule type" value="Genomic_DNA"/>
</dbReference>
<reference evidence="4" key="1">
    <citation type="submission" date="2012-12" db="EMBL/GenBank/DDBJ databases">
        <authorList>
            <person name="Hellsten U."/>
            <person name="Grimwood J."/>
            <person name="Chapman J.A."/>
            <person name="Shapiro H."/>
            <person name="Aerts A."/>
            <person name="Otillar R.P."/>
            <person name="Terry A.Y."/>
            <person name="Boore J.L."/>
            <person name="Simakov O."/>
            <person name="Marletaz F."/>
            <person name="Cho S.-J."/>
            <person name="Edsinger-Gonzales E."/>
            <person name="Havlak P."/>
            <person name="Kuo D.-H."/>
            <person name="Larsson T."/>
            <person name="Lv J."/>
            <person name="Arendt D."/>
            <person name="Savage R."/>
            <person name="Osoegawa K."/>
            <person name="de Jong P."/>
            <person name="Lindberg D.R."/>
            <person name="Seaver E.C."/>
            <person name="Weisblat D.A."/>
            <person name="Putnam N.H."/>
            <person name="Grigoriev I.V."/>
            <person name="Rokhsar D.S."/>
        </authorList>
    </citation>
    <scope>NUCLEOTIDE SEQUENCE</scope>
</reference>
<dbReference type="RefSeq" id="XP_009020771.1">
    <property type="nucleotide sequence ID" value="XM_009022523.1"/>
</dbReference>
<evidence type="ECO:0000313" key="3">
    <source>
        <dbReference type="EnsemblMetazoa" id="HelroP175086"/>
    </source>
</evidence>
<sequence>MKGQECPGSFKAADQPPAGSSASARPPLIAAPVIKPHVATRGSSASVSESPSQVDSFHVFDRLTVVLRTAHLYDHVPKPCRDKVSKALSALLTAVCDDPCDAAHWCRLQCFFAFVLFKPTRGGRRTNQANYVIKRLAEFSSTEVEIIVASFNTDHNTKPRKHNPNSWISAVTTRIEQGSLSAAVRLACSPAGLAESSPETLAKLKAIHPSAPLNRRAFPAQEPSNGRVSPAQVLTALKSFNNGSSGGLDGLRPQHIKDLLSGLTPTDELLNNLTRFALERVSLLPVHDALTIIRGALSLLKLMYFLRTSNFVNAAILGKFEGALRVALSAICNEPSGIAAHDGKRPDGCTLIPWRAGRASDEKIRKYDGALPSMEFLPICIEVLGPMDRKICKNISIRSGDSREYFFAMNNISYILQRFLRACVLENVELNADGLSELKFALGRVSCLSAHDALTIIRNALSSPKLMYFLRTSKHIDPSKLGEFDGALRTALSSICNVQEPSGISAHDGRRPDGCTLIPWRAGRCLAWDVTVLGTLAERFVNLTSKECGLAAAGAADEKMKKYGNALPSMKFLPICIEVLGPMDPNTLKFFKAICKMISVRSGDSRELFFATNQISCLLQRFLRVCVLENIQLNADMCN</sequence>
<reference evidence="3" key="3">
    <citation type="submission" date="2015-06" db="UniProtKB">
        <authorList>
            <consortium name="EnsemblMetazoa"/>
        </authorList>
    </citation>
    <scope>IDENTIFICATION</scope>
</reference>
<protein>
    <submittedName>
        <fullName evidence="2 3">Uncharacterized protein</fullName>
    </submittedName>
</protein>
<organism evidence="3 4">
    <name type="scientific">Helobdella robusta</name>
    <name type="common">Californian leech</name>
    <dbReference type="NCBI Taxonomy" id="6412"/>
    <lineage>
        <taxon>Eukaryota</taxon>
        <taxon>Metazoa</taxon>
        <taxon>Spiralia</taxon>
        <taxon>Lophotrochozoa</taxon>
        <taxon>Annelida</taxon>
        <taxon>Clitellata</taxon>
        <taxon>Hirudinea</taxon>
        <taxon>Rhynchobdellida</taxon>
        <taxon>Glossiphoniidae</taxon>
        <taxon>Helobdella</taxon>
    </lineage>
</organism>
<dbReference type="HOGENOM" id="CLU_021182_4_1_1"/>
<dbReference type="GeneID" id="20205240"/>
<dbReference type="OrthoDB" id="6326506at2759"/>
<dbReference type="Proteomes" id="UP000015101">
    <property type="component" value="Unassembled WGS sequence"/>
</dbReference>
<evidence type="ECO:0000313" key="4">
    <source>
        <dbReference type="Proteomes" id="UP000015101"/>
    </source>
</evidence>
<gene>
    <name evidence="3" type="primary">20205240</name>
    <name evidence="2" type="ORF">HELRODRAFT_175086</name>
</gene>
<dbReference type="EnsemblMetazoa" id="HelroT175086">
    <property type="protein sequence ID" value="HelroP175086"/>
    <property type="gene ID" value="HelroG175086"/>
</dbReference>
<dbReference type="KEGG" id="hro:HELRODRAFT_175086"/>
<dbReference type="CTD" id="20205240"/>
<evidence type="ECO:0000256" key="1">
    <source>
        <dbReference type="SAM" id="MobiDB-lite"/>
    </source>
</evidence>
<evidence type="ECO:0000313" key="2">
    <source>
        <dbReference type="EMBL" id="ESO01059.1"/>
    </source>
</evidence>
<reference evidence="2 4" key="2">
    <citation type="journal article" date="2013" name="Nature">
        <title>Insights into bilaterian evolution from three spiralian genomes.</title>
        <authorList>
            <person name="Simakov O."/>
            <person name="Marletaz F."/>
            <person name="Cho S.J."/>
            <person name="Edsinger-Gonzales E."/>
            <person name="Havlak P."/>
            <person name="Hellsten U."/>
            <person name="Kuo D.H."/>
            <person name="Larsson T."/>
            <person name="Lv J."/>
            <person name="Arendt D."/>
            <person name="Savage R."/>
            <person name="Osoegawa K."/>
            <person name="de Jong P."/>
            <person name="Grimwood J."/>
            <person name="Chapman J.A."/>
            <person name="Shapiro H."/>
            <person name="Aerts A."/>
            <person name="Otillar R.P."/>
            <person name="Terry A.Y."/>
            <person name="Boore J.L."/>
            <person name="Grigoriev I.V."/>
            <person name="Lindberg D.R."/>
            <person name="Seaver E.C."/>
            <person name="Weisblat D.A."/>
            <person name="Putnam N.H."/>
            <person name="Rokhsar D.S."/>
        </authorList>
    </citation>
    <scope>NUCLEOTIDE SEQUENCE</scope>
</reference>
<feature type="compositionally biased region" description="Low complexity" evidence="1">
    <location>
        <begin position="16"/>
        <end position="26"/>
    </location>
</feature>
<keyword evidence="4" id="KW-1185">Reference proteome</keyword>
<proteinExistence type="predicted"/>